<accession>A0A368PL80</accession>
<reference evidence="2" key="2">
    <citation type="submission" date="2015-07" db="EMBL/GenBank/DDBJ databases">
        <authorList>
            <person name="Noorani M."/>
        </authorList>
    </citation>
    <scope>NUCLEOTIDE SEQUENCE</scope>
    <source>
        <strain evidence="2">Yugu1</strain>
    </source>
</reference>
<organism evidence="2">
    <name type="scientific">Setaria italica</name>
    <name type="common">Foxtail millet</name>
    <name type="synonym">Panicum italicum</name>
    <dbReference type="NCBI Taxonomy" id="4555"/>
    <lineage>
        <taxon>Eukaryota</taxon>
        <taxon>Viridiplantae</taxon>
        <taxon>Streptophyta</taxon>
        <taxon>Embryophyta</taxon>
        <taxon>Tracheophyta</taxon>
        <taxon>Spermatophyta</taxon>
        <taxon>Magnoliopsida</taxon>
        <taxon>Liliopsida</taxon>
        <taxon>Poales</taxon>
        <taxon>Poaceae</taxon>
        <taxon>PACMAD clade</taxon>
        <taxon>Panicoideae</taxon>
        <taxon>Panicodae</taxon>
        <taxon>Paniceae</taxon>
        <taxon>Cenchrinae</taxon>
        <taxon>Setaria</taxon>
    </lineage>
</organism>
<reference evidence="2" key="1">
    <citation type="journal article" date="2012" name="Nat. Biotechnol.">
        <title>Reference genome sequence of the model plant Setaria.</title>
        <authorList>
            <person name="Bennetzen J.L."/>
            <person name="Schmutz J."/>
            <person name="Wang H."/>
            <person name="Percifield R."/>
            <person name="Hawkins J."/>
            <person name="Pontaroli A.C."/>
            <person name="Estep M."/>
            <person name="Feng L."/>
            <person name="Vaughn J.N."/>
            <person name="Grimwood J."/>
            <person name="Jenkins J."/>
            <person name="Barry K."/>
            <person name="Lindquist E."/>
            <person name="Hellsten U."/>
            <person name="Deshpande S."/>
            <person name="Wang X."/>
            <person name="Wu X."/>
            <person name="Mitros T."/>
            <person name="Triplett J."/>
            <person name="Yang X."/>
            <person name="Ye C.Y."/>
            <person name="Mauro-Herrera M."/>
            <person name="Wang L."/>
            <person name="Li P."/>
            <person name="Sharma M."/>
            <person name="Sharma R."/>
            <person name="Ronald P.C."/>
            <person name="Panaud O."/>
            <person name="Kellogg E.A."/>
            <person name="Brutnell T.P."/>
            <person name="Doust A.N."/>
            <person name="Tuskan G.A."/>
            <person name="Rokhsar D."/>
            <person name="Devos K.M."/>
        </authorList>
    </citation>
    <scope>NUCLEOTIDE SEQUENCE [LARGE SCALE GENOMIC DNA]</scope>
    <source>
        <strain evidence="2">Yugu1</strain>
    </source>
</reference>
<feature type="compositionally biased region" description="Low complexity" evidence="1">
    <location>
        <begin position="95"/>
        <end position="106"/>
    </location>
</feature>
<dbReference type="EMBL" id="CM003528">
    <property type="protein sequence ID" value="RCV06363.1"/>
    <property type="molecule type" value="Genomic_DNA"/>
</dbReference>
<protein>
    <submittedName>
        <fullName evidence="2">Uncharacterized protein</fullName>
    </submittedName>
</protein>
<name>A0A368PL80_SETIT</name>
<gene>
    <name evidence="2" type="ORF">SETIT_1G157000v2</name>
</gene>
<evidence type="ECO:0000256" key="1">
    <source>
        <dbReference type="SAM" id="MobiDB-lite"/>
    </source>
</evidence>
<feature type="region of interest" description="Disordered" evidence="1">
    <location>
        <begin position="78"/>
        <end position="106"/>
    </location>
</feature>
<sequence length="187" mass="19156">MPLICHGEKKELLEPSGSLEPLPPVAANRSPLVRPAPIAASSNCSPSCGSPAHPGLLCAVLPASLPPYDASPVRRATAGARSAAPHGRMLGAGGTPRASTRGGRTAAASRRSLRITMVQMVFVLASGLNIAGEVSPNTLAPVSSTLPASPPFTHADCSYSPDSWLKLLAGCAARQFVACRSTPMSRL</sequence>
<proteinExistence type="predicted"/>
<evidence type="ECO:0000313" key="2">
    <source>
        <dbReference type="EMBL" id="RCV06363.1"/>
    </source>
</evidence>
<dbReference type="EMBL" id="CM003528">
    <property type="protein sequence ID" value="RCV06362.1"/>
    <property type="molecule type" value="Genomic_DNA"/>
</dbReference>
<dbReference type="AlphaFoldDB" id="A0A368PL80"/>